<sequence>MAIMVVAAMVAVKVCTANPSTIPAKIGNLRKLQQLQVENNHMVGSMPRSISNISSLWMLNLNTNNLSGNLVLFGYPE</sequence>
<evidence type="ECO:0000256" key="1">
    <source>
        <dbReference type="ARBA" id="ARBA00004196"/>
    </source>
</evidence>
<protein>
    <submittedName>
        <fullName evidence="3">Uncharacterized protein</fullName>
    </submittedName>
</protein>
<evidence type="ECO:0000313" key="4">
    <source>
        <dbReference type="Proteomes" id="UP000824120"/>
    </source>
</evidence>
<dbReference type="SUPFAM" id="SSF52058">
    <property type="entry name" value="L domain-like"/>
    <property type="match status" value="1"/>
</dbReference>
<dbReference type="PANTHER" id="PTHR48059:SF30">
    <property type="entry name" value="OS06G0587000 PROTEIN"/>
    <property type="match status" value="1"/>
</dbReference>
<name>A0A9J6ACH8_SOLCO</name>
<proteinExistence type="predicted"/>
<organism evidence="3 4">
    <name type="scientific">Solanum commersonii</name>
    <name type="common">Commerson's wild potato</name>
    <name type="synonym">Commerson's nightshade</name>
    <dbReference type="NCBI Taxonomy" id="4109"/>
    <lineage>
        <taxon>Eukaryota</taxon>
        <taxon>Viridiplantae</taxon>
        <taxon>Streptophyta</taxon>
        <taxon>Embryophyta</taxon>
        <taxon>Tracheophyta</taxon>
        <taxon>Spermatophyta</taxon>
        <taxon>Magnoliopsida</taxon>
        <taxon>eudicotyledons</taxon>
        <taxon>Gunneridae</taxon>
        <taxon>Pentapetalae</taxon>
        <taxon>asterids</taxon>
        <taxon>lamiids</taxon>
        <taxon>Solanales</taxon>
        <taxon>Solanaceae</taxon>
        <taxon>Solanoideae</taxon>
        <taxon>Solaneae</taxon>
        <taxon>Solanum</taxon>
    </lineage>
</organism>
<dbReference type="InterPro" id="IPR051848">
    <property type="entry name" value="PGIP"/>
</dbReference>
<keyword evidence="4" id="KW-1185">Reference proteome</keyword>
<comment type="caution">
    <text evidence="3">The sequence shown here is derived from an EMBL/GenBank/DDBJ whole genome shotgun (WGS) entry which is preliminary data.</text>
</comment>
<dbReference type="InterPro" id="IPR032675">
    <property type="entry name" value="LRR_dom_sf"/>
</dbReference>
<dbReference type="EMBL" id="JACXVP010000002">
    <property type="protein sequence ID" value="KAG5622365.1"/>
    <property type="molecule type" value="Genomic_DNA"/>
</dbReference>
<keyword evidence="2" id="KW-0732">Signal</keyword>
<feature type="signal peptide" evidence="2">
    <location>
        <begin position="1"/>
        <end position="17"/>
    </location>
</feature>
<dbReference type="Proteomes" id="UP000824120">
    <property type="component" value="Chromosome 2"/>
</dbReference>
<gene>
    <name evidence="3" type="ORF">H5410_007583</name>
</gene>
<dbReference type="PANTHER" id="PTHR48059">
    <property type="entry name" value="POLYGALACTURONASE INHIBITOR 1"/>
    <property type="match status" value="1"/>
</dbReference>
<dbReference type="OrthoDB" id="676979at2759"/>
<dbReference type="Gene3D" id="3.80.10.10">
    <property type="entry name" value="Ribonuclease Inhibitor"/>
    <property type="match status" value="1"/>
</dbReference>
<evidence type="ECO:0000313" key="3">
    <source>
        <dbReference type="EMBL" id="KAG5622365.1"/>
    </source>
</evidence>
<evidence type="ECO:0000256" key="2">
    <source>
        <dbReference type="SAM" id="SignalP"/>
    </source>
</evidence>
<comment type="subcellular location">
    <subcellularLocation>
        <location evidence="1">Cell envelope</location>
    </subcellularLocation>
</comment>
<dbReference type="AlphaFoldDB" id="A0A9J6ACH8"/>
<accession>A0A9J6ACH8</accession>
<feature type="chain" id="PRO_5039892766" evidence="2">
    <location>
        <begin position="18"/>
        <end position="77"/>
    </location>
</feature>
<reference evidence="3 4" key="1">
    <citation type="submission" date="2020-09" db="EMBL/GenBank/DDBJ databases">
        <title>De no assembly of potato wild relative species, Solanum commersonii.</title>
        <authorList>
            <person name="Cho K."/>
        </authorList>
    </citation>
    <scope>NUCLEOTIDE SEQUENCE [LARGE SCALE GENOMIC DNA]</scope>
    <source>
        <strain evidence="3">LZ3.2</strain>
        <tissue evidence="3">Leaf</tissue>
    </source>
</reference>